<evidence type="ECO:0000313" key="1">
    <source>
        <dbReference type="EMBL" id="CEK93097.1"/>
    </source>
</evidence>
<reference evidence="1" key="1">
    <citation type="submission" date="2014-12" db="EMBL/GenBank/DDBJ databases">
        <title>Insight into the proteome of Arion vulgaris.</title>
        <authorList>
            <person name="Aradska J."/>
            <person name="Bulat T."/>
            <person name="Smidak R."/>
            <person name="Sarate P."/>
            <person name="Gangsoo J."/>
            <person name="Sialana F."/>
            <person name="Bilban M."/>
            <person name="Lubec G."/>
        </authorList>
    </citation>
    <scope>NUCLEOTIDE SEQUENCE</scope>
    <source>
        <tissue evidence="1">Skin</tissue>
    </source>
</reference>
<gene>
    <name evidence="1" type="primary">ORF191972</name>
</gene>
<name>A0A0B7BJN3_9EUPU</name>
<proteinExistence type="predicted"/>
<sequence>MKSNGFGHGLHSGNIRAYLRLTHTDQQMNLEAIGYHQRRKQVQLEHQMQGSKNRLVIND</sequence>
<dbReference type="AlphaFoldDB" id="A0A0B7BJN3"/>
<accession>A0A0B7BJN3</accession>
<protein>
    <submittedName>
        <fullName evidence="1">Uncharacterized protein</fullName>
    </submittedName>
</protein>
<dbReference type="EMBL" id="HACG01046232">
    <property type="protein sequence ID" value="CEK93097.1"/>
    <property type="molecule type" value="Transcribed_RNA"/>
</dbReference>
<organism evidence="1">
    <name type="scientific">Arion vulgaris</name>
    <dbReference type="NCBI Taxonomy" id="1028688"/>
    <lineage>
        <taxon>Eukaryota</taxon>
        <taxon>Metazoa</taxon>
        <taxon>Spiralia</taxon>
        <taxon>Lophotrochozoa</taxon>
        <taxon>Mollusca</taxon>
        <taxon>Gastropoda</taxon>
        <taxon>Heterobranchia</taxon>
        <taxon>Euthyneura</taxon>
        <taxon>Panpulmonata</taxon>
        <taxon>Eupulmonata</taxon>
        <taxon>Stylommatophora</taxon>
        <taxon>Helicina</taxon>
        <taxon>Arionoidea</taxon>
        <taxon>Arionidae</taxon>
        <taxon>Arion</taxon>
    </lineage>
</organism>